<name>A0AA86VUV3_9FABA</name>
<reference evidence="2" key="1">
    <citation type="submission" date="2023-10" db="EMBL/GenBank/DDBJ databases">
        <authorList>
            <person name="Domelevo Entfellner J.-B."/>
        </authorList>
    </citation>
    <scope>NUCLEOTIDE SEQUENCE</scope>
</reference>
<organism evidence="2 3">
    <name type="scientific">Sphenostylis stenocarpa</name>
    <dbReference type="NCBI Taxonomy" id="92480"/>
    <lineage>
        <taxon>Eukaryota</taxon>
        <taxon>Viridiplantae</taxon>
        <taxon>Streptophyta</taxon>
        <taxon>Embryophyta</taxon>
        <taxon>Tracheophyta</taxon>
        <taxon>Spermatophyta</taxon>
        <taxon>Magnoliopsida</taxon>
        <taxon>eudicotyledons</taxon>
        <taxon>Gunneridae</taxon>
        <taxon>Pentapetalae</taxon>
        <taxon>rosids</taxon>
        <taxon>fabids</taxon>
        <taxon>Fabales</taxon>
        <taxon>Fabaceae</taxon>
        <taxon>Papilionoideae</taxon>
        <taxon>50 kb inversion clade</taxon>
        <taxon>NPAAA clade</taxon>
        <taxon>indigoferoid/millettioid clade</taxon>
        <taxon>Phaseoleae</taxon>
        <taxon>Sphenostylis</taxon>
    </lineage>
</organism>
<dbReference type="Proteomes" id="UP001189624">
    <property type="component" value="Chromosome 8"/>
</dbReference>
<evidence type="ECO:0000256" key="1">
    <source>
        <dbReference type="SAM" id="SignalP"/>
    </source>
</evidence>
<dbReference type="EMBL" id="OY731405">
    <property type="protein sequence ID" value="CAJ1972429.1"/>
    <property type="molecule type" value="Genomic_DNA"/>
</dbReference>
<dbReference type="Gramene" id="rna-AYBTSS11_LOCUS24478">
    <property type="protein sequence ID" value="CAJ1972429.1"/>
    <property type="gene ID" value="gene-AYBTSS11_LOCUS24478"/>
</dbReference>
<feature type="signal peptide" evidence="1">
    <location>
        <begin position="1"/>
        <end position="19"/>
    </location>
</feature>
<sequence length="104" mass="11344">MSLAICFAFIALHSQKSSAHQLPHGRCPQRIIRRSAALINPTLEEAPKKFSLCGGVMLVLSASPSLDQLMKHFVVRKDKKSKGGSWLLPWTGLCCRAEGTGVVE</sequence>
<dbReference type="AlphaFoldDB" id="A0AA86VUV3"/>
<gene>
    <name evidence="2" type="ORF">AYBTSS11_LOCUS24478</name>
</gene>
<keyword evidence="3" id="KW-1185">Reference proteome</keyword>
<feature type="chain" id="PRO_5041647541" description="Secreted protein" evidence="1">
    <location>
        <begin position="20"/>
        <end position="104"/>
    </location>
</feature>
<evidence type="ECO:0000313" key="3">
    <source>
        <dbReference type="Proteomes" id="UP001189624"/>
    </source>
</evidence>
<proteinExistence type="predicted"/>
<keyword evidence="1" id="KW-0732">Signal</keyword>
<accession>A0AA86VUV3</accession>
<evidence type="ECO:0008006" key="4">
    <source>
        <dbReference type="Google" id="ProtNLM"/>
    </source>
</evidence>
<protein>
    <recommendedName>
        <fullName evidence="4">Secreted protein</fullName>
    </recommendedName>
</protein>
<evidence type="ECO:0000313" key="2">
    <source>
        <dbReference type="EMBL" id="CAJ1972429.1"/>
    </source>
</evidence>